<dbReference type="Pfam" id="PF06580">
    <property type="entry name" value="His_kinase"/>
    <property type="match status" value="1"/>
</dbReference>
<protein>
    <submittedName>
        <fullName evidence="3">Sensor histidine kinase</fullName>
    </submittedName>
</protein>
<dbReference type="PANTHER" id="PTHR34220:SF7">
    <property type="entry name" value="SENSOR HISTIDINE KINASE YPDA"/>
    <property type="match status" value="1"/>
</dbReference>
<reference evidence="3 4" key="1">
    <citation type="submission" date="2019-11" db="EMBL/GenBank/DDBJ databases">
        <title>Type strains purchased from KCTC, JCM and DSMZ.</title>
        <authorList>
            <person name="Lu H."/>
        </authorList>
    </citation>
    <scope>NUCLEOTIDE SEQUENCE [LARGE SCALE GENOMIC DNA]</scope>
    <source>
        <strain evidence="3 4">KCTC 22382</strain>
    </source>
</reference>
<keyword evidence="1" id="KW-1133">Transmembrane helix</keyword>
<dbReference type="SUPFAM" id="SSF55874">
    <property type="entry name" value="ATPase domain of HSP90 chaperone/DNA topoisomerase II/histidine kinase"/>
    <property type="match status" value="1"/>
</dbReference>
<keyword evidence="1" id="KW-0812">Transmembrane</keyword>
<evidence type="ECO:0000259" key="2">
    <source>
        <dbReference type="Pfam" id="PF06580"/>
    </source>
</evidence>
<dbReference type="PANTHER" id="PTHR34220">
    <property type="entry name" value="SENSOR HISTIDINE KINASE YPDA"/>
    <property type="match status" value="1"/>
</dbReference>
<feature type="domain" description="Signal transduction histidine kinase internal region" evidence="2">
    <location>
        <begin position="158"/>
        <end position="236"/>
    </location>
</feature>
<name>A0A6L6PNC2_9BURK</name>
<dbReference type="OrthoDB" id="2514702at2"/>
<dbReference type="AlphaFoldDB" id="A0A6L6PNC2"/>
<evidence type="ECO:0000256" key="1">
    <source>
        <dbReference type="SAM" id="Phobius"/>
    </source>
</evidence>
<feature type="transmembrane region" description="Helical" evidence="1">
    <location>
        <begin position="12"/>
        <end position="35"/>
    </location>
</feature>
<dbReference type="GO" id="GO:0016020">
    <property type="term" value="C:membrane"/>
    <property type="evidence" value="ECO:0007669"/>
    <property type="project" value="InterPro"/>
</dbReference>
<keyword evidence="4" id="KW-1185">Reference proteome</keyword>
<dbReference type="Proteomes" id="UP000475582">
    <property type="component" value="Unassembled WGS sequence"/>
</dbReference>
<organism evidence="3 4">
    <name type="scientific">Duganella radicis</name>
    <dbReference type="NCBI Taxonomy" id="551988"/>
    <lineage>
        <taxon>Bacteria</taxon>
        <taxon>Pseudomonadati</taxon>
        <taxon>Pseudomonadota</taxon>
        <taxon>Betaproteobacteria</taxon>
        <taxon>Burkholderiales</taxon>
        <taxon>Oxalobacteraceae</taxon>
        <taxon>Telluria group</taxon>
        <taxon>Duganella</taxon>
    </lineage>
</organism>
<feature type="transmembrane region" description="Helical" evidence="1">
    <location>
        <begin position="41"/>
        <end position="63"/>
    </location>
</feature>
<feature type="transmembrane region" description="Helical" evidence="1">
    <location>
        <begin position="118"/>
        <end position="139"/>
    </location>
</feature>
<comment type="caution">
    <text evidence="3">The sequence shown here is derived from an EMBL/GenBank/DDBJ whole genome shotgun (WGS) entry which is preliminary data.</text>
</comment>
<evidence type="ECO:0000313" key="4">
    <source>
        <dbReference type="Proteomes" id="UP000475582"/>
    </source>
</evidence>
<feature type="transmembrane region" description="Helical" evidence="1">
    <location>
        <begin position="75"/>
        <end position="94"/>
    </location>
</feature>
<dbReference type="EMBL" id="WNKY01000034">
    <property type="protein sequence ID" value="MTV40463.1"/>
    <property type="molecule type" value="Genomic_DNA"/>
</dbReference>
<dbReference type="InterPro" id="IPR050640">
    <property type="entry name" value="Bact_2-comp_sensor_kinase"/>
</dbReference>
<sequence>MNTSPVYAAARMLALNVLAWIAISAIGAYGAATASGYLRLWQQWCIDYVPMMALSSALCLALLRWPTLFASWRKVLILFVVVMVLFPPLQWLYLDWVRESDALGLQSVYLARLRMRRFSWFITGATYAIIVAIGNWRLARAREVALLGMSLALEQQRMLALRAQLEPHFIFNALNAISALVRDGDKAVSLQGISRLSDLLRYALSASLRDAVRLGEELQFVQDYADLQRLRYGERLQLHVQCDDPQLHEASCPPLLLQPLIENALRHDLDCHNGASDIRVRIAQQDDLLLISVSNPISAHAPANPGTGLGLQNTRERLRIFNPAAALHADQRGERFYAEIQLPWE</sequence>
<keyword evidence="3" id="KW-0418">Kinase</keyword>
<dbReference type="RefSeq" id="WP_155466392.1">
    <property type="nucleotide sequence ID" value="NZ_WNKY01000034.1"/>
</dbReference>
<evidence type="ECO:0000313" key="3">
    <source>
        <dbReference type="EMBL" id="MTV40463.1"/>
    </source>
</evidence>
<dbReference type="InterPro" id="IPR010559">
    <property type="entry name" value="Sig_transdc_His_kin_internal"/>
</dbReference>
<gene>
    <name evidence="3" type="ORF">GM676_23140</name>
</gene>
<keyword evidence="3" id="KW-0808">Transferase</keyword>
<proteinExistence type="predicted"/>
<dbReference type="GO" id="GO:0000155">
    <property type="term" value="F:phosphorelay sensor kinase activity"/>
    <property type="evidence" value="ECO:0007669"/>
    <property type="project" value="InterPro"/>
</dbReference>
<dbReference type="InterPro" id="IPR036890">
    <property type="entry name" value="HATPase_C_sf"/>
</dbReference>
<keyword evidence="1" id="KW-0472">Membrane</keyword>
<accession>A0A6L6PNC2</accession>
<dbReference type="Gene3D" id="3.30.565.10">
    <property type="entry name" value="Histidine kinase-like ATPase, C-terminal domain"/>
    <property type="match status" value="1"/>
</dbReference>